<reference evidence="2" key="1">
    <citation type="journal article" date="2011" name="PLoS Biol.">
        <title>Gene gain and loss during evolution of obligate parasitism in the white rust pathogen of Arabidopsis thaliana.</title>
        <authorList>
            <person name="Kemen E."/>
            <person name="Gardiner A."/>
            <person name="Schultz-Larsen T."/>
            <person name="Kemen A.C."/>
            <person name="Balmuth A.L."/>
            <person name="Robert-Seilaniantz A."/>
            <person name="Bailey K."/>
            <person name="Holub E."/>
            <person name="Studholme D.J."/>
            <person name="Maclean D."/>
            <person name="Jones J.D."/>
        </authorList>
    </citation>
    <scope>NUCLEOTIDE SEQUENCE</scope>
</reference>
<feature type="region of interest" description="Disordered" evidence="1">
    <location>
        <begin position="1"/>
        <end position="65"/>
    </location>
</feature>
<evidence type="ECO:0000313" key="2">
    <source>
        <dbReference type="EMBL" id="CCA14493.1"/>
    </source>
</evidence>
<proteinExistence type="predicted"/>
<feature type="region of interest" description="Disordered" evidence="1">
    <location>
        <begin position="145"/>
        <end position="281"/>
    </location>
</feature>
<sequence length="307" mass="34832">MESEPPKSSSLSEANPVAIPPDHDSIALQSVGGDVDPPSQRIETSMPHTALPTSSATSSEKHTEGSSFDHFCAKANVLLVQYDPIDHQECLENFALSHNVLMLSLKKTYVWMIYEPVQTLEIDGCMNIRVIKMLQHDVHTMQSISAQSVQDHFNEPKAKASGTSEKKRKSTMVAGDDKNLNATKTPRAQRRRKASNAKKTKRARFIRFVESSDESSDDHDDRSDKSEEEDYANDHTEEENSTSDEEEYRHQNQEVLLPHEKERNEDLSHAQKAPSKQRGDLIEAEMKDFFVNAPRRIRTPRIVDRHN</sequence>
<reference evidence="2" key="2">
    <citation type="submission" date="2011-02" db="EMBL/GenBank/DDBJ databases">
        <authorList>
            <person name="MacLean D."/>
        </authorList>
    </citation>
    <scope>NUCLEOTIDE SEQUENCE</scope>
</reference>
<feature type="compositionally biased region" description="Polar residues" evidence="1">
    <location>
        <begin position="41"/>
        <end position="58"/>
    </location>
</feature>
<feature type="compositionally biased region" description="Low complexity" evidence="1">
    <location>
        <begin position="1"/>
        <end position="13"/>
    </location>
</feature>
<dbReference type="HOGENOM" id="CLU_907379_0_0_1"/>
<feature type="compositionally biased region" description="Basic residues" evidence="1">
    <location>
        <begin position="187"/>
        <end position="205"/>
    </location>
</feature>
<dbReference type="AlphaFoldDB" id="F0W0C1"/>
<feature type="compositionally biased region" description="Basic and acidic residues" evidence="1">
    <location>
        <begin position="247"/>
        <end position="269"/>
    </location>
</feature>
<accession>F0W0C1</accession>
<protein>
    <submittedName>
        <fullName evidence="2">AlNc14C4G564 protein</fullName>
    </submittedName>
</protein>
<organism evidence="2">
    <name type="scientific">Albugo laibachii Nc14</name>
    <dbReference type="NCBI Taxonomy" id="890382"/>
    <lineage>
        <taxon>Eukaryota</taxon>
        <taxon>Sar</taxon>
        <taxon>Stramenopiles</taxon>
        <taxon>Oomycota</taxon>
        <taxon>Peronosporomycetes</taxon>
        <taxon>Albuginales</taxon>
        <taxon>Albuginaceae</taxon>
        <taxon>Albugo</taxon>
    </lineage>
</organism>
<gene>
    <name evidence="2" type="primary">AlNc14C4G564</name>
    <name evidence="2" type="ORF">ALNC14_006360</name>
</gene>
<name>F0W0C1_9STRA</name>
<evidence type="ECO:0000256" key="1">
    <source>
        <dbReference type="SAM" id="MobiDB-lite"/>
    </source>
</evidence>
<feature type="compositionally biased region" description="Acidic residues" evidence="1">
    <location>
        <begin position="226"/>
        <end position="246"/>
    </location>
</feature>
<dbReference type="EMBL" id="FR824049">
    <property type="protein sequence ID" value="CCA14493.1"/>
    <property type="molecule type" value="Genomic_DNA"/>
</dbReference>